<gene>
    <name evidence="8" type="primary">LOC106806449</name>
</gene>
<sequence>MESSIVVLFGLYFIQGLPYGLQAGFMPIYLRTKGSSLAHVSAFKLLLAPWFLKGTWAPLVDRYGTKMRWLRASVAAMCVACCALAATDPGDSSFAALIFALNVFSATQDVAVDGVAMQTLSASELGAGNTAQVVGYKVGAAAAGLLGVVEARVGWTRMFLMLSAIYAVSYALLSAFEPKNVDAGTSGVASPKSSEQSFHGDQSEIADACQRAPGKESWESLYRSLLHTDGTLWVATFVLTYKLGEQGAISLMPLFLVDSGMSSSRVTFWCGILGMTASIAGSFWGGHLVTNRRIAPAYVALRHCTLRIIPMLAMLWVTWSMHLHGSLSILEDFSSLAGLCLLHFHGGVVTTATFTLMMQCSRNAPPRCQATHYTLLATAEVLGKMALTVALGGVAETCGYVPSLALALLLSVYPLYSLRSCPSAFLDG</sequence>
<dbReference type="PANTHER" id="PTHR12778">
    <property type="entry name" value="SOLUTE CARRIER FAMILY 33 ACETYL-COA TRANSPORTER -RELATED"/>
    <property type="match status" value="1"/>
</dbReference>
<keyword evidence="7" id="KW-1185">Reference proteome</keyword>
<evidence type="ECO:0000256" key="6">
    <source>
        <dbReference type="SAM" id="Phobius"/>
    </source>
</evidence>
<feature type="transmembrane region" description="Helical" evidence="6">
    <location>
        <begin position="7"/>
        <end position="30"/>
    </location>
</feature>
<keyword evidence="5 6" id="KW-0472">Membrane</keyword>
<evidence type="ECO:0000313" key="8">
    <source>
        <dbReference type="RefSeq" id="XP_014663873.1"/>
    </source>
</evidence>
<dbReference type="InterPro" id="IPR036259">
    <property type="entry name" value="MFS_trans_sf"/>
</dbReference>
<protein>
    <submittedName>
        <fullName evidence="8">Major facilitator superfamily domain-containing protein 3-like</fullName>
    </submittedName>
</protein>
<evidence type="ECO:0000256" key="5">
    <source>
        <dbReference type="ARBA" id="ARBA00023136"/>
    </source>
</evidence>
<dbReference type="Pfam" id="PF07690">
    <property type="entry name" value="MFS_1"/>
    <property type="match status" value="1"/>
</dbReference>
<dbReference type="InterPro" id="IPR004752">
    <property type="entry name" value="AmpG_permease/AT-1"/>
</dbReference>
<feature type="transmembrane region" description="Helical" evidence="6">
    <location>
        <begin position="336"/>
        <end position="358"/>
    </location>
</feature>
<dbReference type="RefSeq" id="XP_014663873.1">
    <property type="nucleotide sequence ID" value="XM_014808387.1"/>
</dbReference>
<feature type="transmembrane region" description="Helical" evidence="6">
    <location>
        <begin position="36"/>
        <end position="57"/>
    </location>
</feature>
<comment type="subcellular location">
    <subcellularLocation>
        <location evidence="1">Membrane</location>
        <topology evidence="1">Multi-pass membrane protein</topology>
    </subcellularLocation>
</comment>
<evidence type="ECO:0000256" key="4">
    <source>
        <dbReference type="ARBA" id="ARBA00022989"/>
    </source>
</evidence>
<keyword evidence="3 6" id="KW-0812">Transmembrane</keyword>
<dbReference type="CDD" id="cd17485">
    <property type="entry name" value="MFS_MFSD3"/>
    <property type="match status" value="1"/>
</dbReference>
<organism evidence="7 8">
    <name type="scientific">Priapulus caudatus</name>
    <name type="common">Priapulid worm</name>
    <dbReference type="NCBI Taxonomy" id="37621"/>
    <lineage>
        <taxon>Eukaryota</taxon>
        <taxon>Metazoa</taxon>
        <taxon>Ecdysozoa</taxon>
        <taxon>Scalidophora</taxon>
        <taxon>Priapulida</taxon>
        <taxon>Priapulimorpha</taxon>
        <taxon>Priapulimorphida</taxon>
        <taxon>Priapulidae</taxon>
        <taxon>Priapulus</taxon>
    </lineage>
</organism>
<feature type="transmembrane region" description="Helical" evidence="6">
    <location>
        <begin position="266"/>
        <end position="285"/>
    </location>
</feature>
<name>A0ABM1DVA2_PRICU</name>
<accession>A0ABM1DVA2</accession>
<evidence type="ECO:0000256" key="2">
    <source>
        <dbReference type="ARBA" id="ARBA00022448"/>
    </source>
</evidence>
<dbReference type="Gene3D" id="1.20.1250.20">
    <property type="entry name" value="MFS general substrate transporter like domains"/>
    <property type="match status" value="1"/>
</dbReference>
<proteinExistence type="predicted"/>
<keyword evidence="2" id="KW-0813">Transport</keyword>
<feature type="transmembrane region" description="Helical" evidence="6">
    <location>
        <begin position="297"/>
        <end position="316"/>
    </location>
</feature>
<keyword evidence="4 6" id="KW-1133">Transmembrane helix</keyword>
<reference evidence="8" key="1">
    <citation type="submission" date="2025-08" db="UniProtKB">
        <authorList>
            <consortium name="RefSeq"/>
        </authorList>
    </citation>
    <scope>IDENTIFICATION</scope>
</reference>
<evidence type="ECO:0000256" key="1">
    <source>
        <dbReference type="ARBA" id="ARBA00004141"/>
    </source>
</evidence>
<feature type="transmembrane region" description="Helical" evidence="6">
    <location>
        <begin position="158"/>
        <end position="176"/>
    </location>
</feature>
<evidence type="ECO:0000256" key="3">
    <source>
        <dbReference type="ARBA" id="ARBA00022692"/>
    </source>
</evidence>
<dbReference type="InterPro" id="IPR011701">
    <property type="entry name" value="MFS"/>
</dbReference>
<dbReference type="GeneID" id="106806449"/>
<evidence type="ECO:0000313" key="7">
    <source>
        <dbReference type="Proteomes" id="UP000695022"/>
    </source>
</evidence>
<dbReference type="PANTHER" id="PTHR12778:SF10">
    <property type="entry name" value="MAJOR FACILITATOR SUPERFAMILY DOMAIN-CONTAINING PROTEIN 3"/>
    <property type="match status" value="1"/>
</dbReference>
<dbReference type="SUPFAM" id="SSF103473">
    <property type="entry name" value="MFS general substrate transporter"/>
    <property type="match status" value="1"/>
</dbReference>
<dbReference type="Proteomes" id="UP000695022">
    <property type="component" value="Unplaced"/>
</dbReference>